<evidence type="ECO:0000313" key="3">
    <source>
        <dbReference type="WBParaSite" id="ACRNAN_scaffold351.g30626.t1"/>
    </source>
</evidence>
<accession>A0A914DR60</accession>
<feature type="signal peptide" evidence="1">
    <location>
        <begin position="1"/>
        <end position="16"/>
    </location>
</feature>
<dbReference type="AlphaFoldDB" id="A0A914DR60"/>
<dbReference type="Proteomes" id="UP000887540">
    <property type="component" value="Unplaced"/>
</dbReference>
<evidence type="ECO:0000313" key="2">
    <source>
        <dbReference type="Proteomes" id="UP000887540"/>
    </source>
</evidence>
<sequence length="125" mass="13377">MFRIVLISSLLAMSLASPMKRQTSCPCSPISLLSADPDKGYTVTPTAVYNADCSVTVTCETPDEGIDMKANCNATNEDEVTYAYNTNNPVTATYICVSGNYQFDSSNPNVGTPGSPFATNICCHR</sequence>
<name>A0A914DR60_9BILA</name>
<keyword evidence="1" id="KW-0732">Signal</keyword>
<organism evidence="2 3">
    <name type="scientific">Acrobeloides nanus</name>
    <dbReference type="NCBI Taxonomy" id="290746"/>
    <lineage>
        <taxon>Eukaryota</taxon>
        <taxon>Metazoa</taxon>
        <taxon>Ecdysozoa</taxon>
        <taxon>Nematoda</taxon>
        <taxon>Chromadorea</taxon>
        <taxon>Rhabditida</taxon>
        <taxon>Tylenchina</taxon>
        <taxon>Cephalobomorpha</taxon>
        <taxon>Cephaloboidea</taxon>
        <taxon>Cephalobidae</taxon>
        <taxon>Acrobeloides</taxon>
    </lineage>
</organism>
<protein>
    <submittedName>
        <fullName evidence="3">Uncharacterized protein</fullName>
    </submittedName>
</protein>
<feature type="chain" id="PRO_5036834912" evidence="1">
    <location>
        <begin position="17"/>
        <end position="125"/>
    </location>
</feature>
<evidence type="ECO:0000256" key="1">
    <source>
        <dbReference type="SAM" id="SignalP"/>
    </source>
</evidence>
<reference evidence="3" key="1">
    <citation type="submission" date="2022-11" db="UniProtKB">
        <authorList>
            <consortium name="WormBaseParasite"/>
        </authorList>
    </citation>
    <scope>IDENTIFICATION</scope>
</reference>
<proteinExistence type="predicted"/>
<dbReference type="WBParaSite" id="ACRNAN_scaffold351.g30626.t1">
    <property type="protein sequence ID" value="ACRNAN_scaffold351.g30626.t1"/>
    <property type="gene ID" value="ACRNAN_scaffold351.g30626"/>
</dbReference>
<keyword evidence="2" id="KW-1185">Reference proteome</keyword>